<dbReference type="InterPro" id="IPR002110">
    <property type="entry name" value="Ankyrin_rpt"/>
</dbReference>
<dbReference type="PRINTS" id="PR01415">
    <property type="entry name" value="ANKYRIN"/>
</dbReference>
<evidence type="ECO:0000256" key="4">
    <source>
        <dbReference type="SAM" id="Coils"/>
    </source>
</evidence>
<dbReference type="PROSITE" id="PS51299">
    <property type="entry name" value="HTH_APSES"/>
    <property type="match status" value="1"/>
</dbReference>
<dbReference type="InterPro" id="IPR036887">
    <property type="entry name" value="HTH_APSES_sf"/>
</dbReference>
<keyword evidence="1" id="KW-0677">Repeat</keyword>
<dbReference type="InterPro" id="IPR018004">
    <property type="entry name" value="KilA/APSES_HTH"/>
</dbReference>
<dbReference type="GO" id="GO:0030907">
    <property type="term" value="C:MBF transcription complex"/>
    <property type="evidence" value="ECO:0007669"/>
    <property type="project" value="TreeGrafter"/>
</dbReference>
<dbReference type="SUPFAM" id="SSF48403">
    <property type="entry name" value="Ankyrin repeat"/>
    <property type="match status" value="1"/>
</dbReference>
<feature type="domain" description="HTH APSES-type" evidence="6">
    <location>
        <begin position="14"/>
        <end position="124"/>
    </location>
</feature>
<dbReference type="PANTHER" id="PTHR43828:SF15">
    <property type="entry name" value="TRANSCRIPTION FACTOR MBP1"/>
    <property type="match status" value="1"/>
</dbReference>
<gene>
    <name evidence="7" type="ORF">INT44_003319</name>
</gene>
<dbReference type="PANTHER" id="PTHR43828">
    <property type="entry name" value="ASPARAGINASE"/>
    <property type="match status" value="1"/>
</dbReference>
<dbReference type="SUPFAM" id="SSF54616">
    <property type="entry name" value="DNA-binding domain of Mlu1-box binding protein MBP1"/>
    <property type="match status" value="1"/>
</dbReference>
<feature type="compositionally biased region" description="Basic and acidic residues" evidence="5">
    <location>
        <begin position="157"/>
        <end position="166"/>
    </location>
</feature>
<feature type="region of interest" description="Disordered" evidence="5">
    <location>
        <begin position="113"/>
        <end position="247"/>
    </location>
</feature>
<dbReference type="Gene3D" id="1.25.40.20">
    <property type="entry name" value="Ankyrin repeat-containing domain"/>
    <property type="match status" value="1"/>
</dbReference>
<evidence type="ECO:0000256" key="1">
    <source>
        <dbReference type="ARBA" id="ARBA00022737"/>
    </source>
</evidence>
<dbReference type="Pfam" id="PF13637">
    <property type="entry name" value="Ank_4"/>
    <property type="match status" value="1"/>
</dbReference>
<dbReference type="GO" id="GO:0001228">
    <property type="term" value="F:DNA-binding transcription activator activity, RNA polymerase II-specific"/>
    <property type="evidence" value="ECO:0007669"/>
    <property type="project" value="UniProtKB-ARBA"/>
</dbReference>
<dbReference type="AlphaFoldDB" id="A0A8H7PU18"/>
<dbReference type="OrthoDB" id="6718656at2759"/>
<evidence type="ECO:0000256" key="5">
    <source>
        <dbReference type="SAM" id="MobiDB-lite"/>
    </source>
</evidence>
<evidence type="ECO:0000259" key="6">
    <source>
        <dbReference type="PROSITE" id="PS51299"/>
    </source>
</evidence>
<dbReference type="Pfam" id="PF00023">
    <property type="entry name" value="Ank"/>
    <property type="match status" value="1"/>
</dbReference>
<protein>
    <recommendedName>
        <fullName evidence="6">HTH APSES-type domain-containing protein</fullName>
    </recommendedName>
</protein>
<dbReference type="Proteomes" id="UP000612746">
    <property type="component" value="Unassembled WGS sequence"/>
</dbReference>
<dbReference type="InterPro" id="IPR003163">
    <property type="entry name" value="Tscrpt_reg_HTH_APSES-type"/>
</dbReference>
<evidence type="ECO:0000256" key="3">
    <source>
        <dbReference type="PROSITE-ProRule" id="PRU00023"/>
    </source>
</evidence>
<dbReference type="SMART" id="SM01252">
    <property type="entry name" value="KilA-N"/>
    <property type="match status" value="1"/>
</dbReference>
<name>A0A8H7PU18_9FUNG</name>
<accession>A0A8H7PU18</accession>
<feature type="compositionally biased region" description="Basic and acidic residues" evidence="5">
    <location>
        <begin position="135"/>
        <end position="149"/>
    </location>
</feature>
<keyword evidence="2 3" id="KW-0040">ANK repeat</keyword>
<proteinExistence type="predicted"/>
<feature type="coiled-coil region" evidence="4">
    <location>
        <begin position="532"/>
        <end position="590"/>
    </location>
</feature>
<dbReference type="Gene3D" id="3.10.260.10">
    <property type="entry name" value="Transcription regulator HTH, APSES-type DNA-binding domain"/>
    <property type="match status" value="1"/>
</dbReference>
<dbReference type="InterPro" id="IPR051642">
    <property type="entry name" value="SWI6-like"/>
</dbReference>
<keyword evidence="4" id="KW-0175">Coiled coil</keyword>
<feature type="compositionally biased region" description="Basic residues" evidence="5">
    <location>
        <begin position="237"/>
        <end position="247"/>
    </location>
</feature>
<comment type="caution">
    <text evidence="7">The sequence shown here is derived from an EMBL/GenBank/DDBJ whole genome shotgun (WGS) entry which is preliminary data.</text>
</comment>
<evidence type="ECO:0000313" key="7">
    <source>
        <dbReference type="EMBL" id="KAG2180317.1"/>
    </source>
</evidence>
<reference evidence="7" key="1">
    <citation type="submission" date="2020-12" db="EMBL/GenBank/DDBJ databases">
        <title>Metabolic potential, ecology and presence of endohyphal bacteria is reflected in genomic diversity of Mucoromycotina.</title>
        <authorList>
            <person name="Muszewska A."/>
            <person name="Okrasinska A."/>
            <person name="Steczkiewicz K."/>
            <person name="Drgas O."/>
            <person name="Orlowska M."/>
            <person name="Perlinska-Lenart U."/>
            <person name="Aleksandrzak-Piekarczyk T."/>
            <person name="Szatraj K."/>
            <person name="Zielenkiewicz U."/>
            <person name="Pilsyk S."/>
            <person name="Malc E."/>
            <person name="Mieczkowski P."/>
            <person name="Kruszewska J.S."/>
            <person name="Biernat P."/>
            <person name="Pawlowska J."/>
        </authorList>
    </citation>
    <scope>NUCLEOTIDE SEQUENCE</scope>
    <source>
        <strain evidence="7">WA0000051536</strain>
    </source>
</reference>
<feature type="compositionally biased region" description="Basic and acidic residues" evidence="5">
    <location>
        <begin position="179"/>
        <end position="190"/>
    </location>
</feature>
<feature type="repeat" description="ANK" evidence="3">
    <location>
        <begin position="426"/>
        <end position="458"/>
    </location>
</feature>
<dbReference type="PROSITE" id="PS50088">
    <property type="entry name" value="ANK_REPEAT"/>
    <property type="match status" value="2"/>
</dbReference>
<evidence type="ECO:0000313" key="8">
    <source>
        <dbReference type="Proteomes" id="UP000612746"/>
    </source>
</evidence>
<dbReference type="SMART" id="SM00248">
    <property type="entry name" value="ANK"/>
    <property type="match status" value="3"/>
</dbReference>
<dbReference type="GO" id="GO:0003677">
    <property type="term" value="F:DNA binding"/>
    <property type="evidence" value="ECO:0007669"/>
    <property type="project" value="InterPro"/>
</dbReference>
<dbReference type="Pfam" id="PF04383">
    <property type="entry name" value="KilA-N"/>
    <property type="match status" value="1"/>
</dbReference>
<feature type="compositionally biased region" description="Polar residues" evidence="5">
    <location>
        <begin position="215"/>
        <end position="225"/>
    </location>
</feature>
<dbReference type="PROSITE" id="PS50297">
    <property type="entry name" value="ANK_REP_REGION"/>
    <property type="match status" value="2"/>
</dbReference>
<evidence type="ECO:0000256" key="2">
    <source>
        <dbReference type="ARBA" id="ARBA00023043"/>
    </source>
</evidence>
<keyword evidence="8" id="KW-1185">Reference proteome</keyword>
<feature type="repeat" description="ANK" evidence="3">
    <location>
        <begin position="307"/>
        <end position="339"/>
    </location>
</feature>
<feature type="coiled-coil region" evidence="4">
    <location>
        <begin position="640"/>
        <end position="667"/>
    </location>
</feature>
<dbReference type="EMBL" id="JAEPRA010000009">
    <property type="protein sequence ID" value="KAG2180317.1"/>
    <property type="molecule type" value="Genomic_DNA"/>
</dbReference>
<dbReference type="InterPro" id="IPR036770">
    <property type="entry name" value="Ankyrin_rpt-contain_sf"/>
</dbReference>
<dbReference type="FunFam" id="3.10.260.10:FF:000001">
    <property type="entry name" value="APSES transcription factor (MbpA)"/>
    <property type="match status" value="1"/>
</dbReference>
<organism evidence="7 8">
    <name type="scientific">Umbelopsis vinacea</name>
    <dbReference type="NCBI Taxonomy" id="44442"/>
    <lineage>
        <taxon>Eukaryota</taxon>
        <taxon>Fungi</taxon>
        <taxon>Fungi incertae sedis</taxon>
        <taxon>Mucoromycota</taxon>
        <taxon>Mucoromycotina</taxon>
        <taxon>Umbelopsidomycetes</taxon>
        <taxon>Umbelopsidales</taxon>
        <taxon>Umbelopsidaceae</taxon>
        <taxon>Umbelopsis</taxon>
    </lineage>
</organism>
<sequence length="717" mass="80884">MDATTPKRPQQPQIYKATYSGVPVYEMQCKGIAVMRRKADGYLNATQILKVANFDKPQRTRILEREVQKGQHEKIQGGYGKYQGTWVPFERGVSLARQYKVDQVLQLIIEFVPGDTSPPLAPKHVTAAHSKPRKPKEPKAPKEPKEPREPRKRRPKTLWESHHSDVEGSSQNSDGGESDTSRHMAVDRLGTRTPSPLSRHGRSDDELGYKKKRPSSQNHSSQLLSPSYRPGSQRSSQHQHRQQAKRRKVLEAEYLHPGSVDDMDEDDQPSLYAQQLLDYFVSNSDEVPDILTHPPEDFDIDVIVDEEGHTSLHWAAAMGRLNVVHLLISQGADIFRVNYRGQTALMRAVLFTNNFDAKSFGTLLDLLQKTIFNIDKNDQTVFHHIASTAGWRGKVHASRYYMECLIAKLSSNRHELVALLNVQDVYGDTALTIASRIANKKLVKLLLDAGASPDIVNEDGKAAQDYIVEIEQKSRRDKALLGAALSDGEGGSTKSFKRNVAAVLGQAINQTKVVPTVTKLFDELSTSYEKDILDKEQDLREAKQMQRSIKRELIEVRSKLHNVSSKADILKDAENKVDTLQSQLYQLIEQSQKTKLNKLLAEQEALPQEQLKPPTPPLAQIEDESSASAELIHNESKQPDHELEKAVDRLQSELKELQMKRKSLVKEISYRRASPANERHQDYKRLIALCCGVEYDNVDQLLNPLLEALETGDSPQP</sequence>
<dbReference type="GO" id="GO:0033309">
    <property type="term" value="C:SBF transcription complex"/>
    <property type="evidence" value="ECO:0007669"/>
    <property type="project" value="TreeGrafter"/>
</dbReference>